<proteinExistence type="predicted"/>
<feature type="region of interest" description="Disordered" evidence="1">
    <location>
        <begin position="140"/>
        <end position="162"/>
    </location>
</feature>
<gene>
    <name evidence="3" type="ORF">F5878DRAFT_666206</name>
</gene>
<reference evidence="3" key="1">
    <citation type="submission" date="2022-08" db="EMBL/GenBank/DDBJ databases">
        <authorList>
            <consortium name="DOE Joint Genome Institute"/>
            <person name="Min B."/>
            <person name="Riley R."/>
            <person name="Sierra-Patev S."/>
            <person name="Naranjo-Ortiz M."/>
            <person name="Looney B."/>
            <person name="Konkel Z."/>
            <person name="Slot J.C."/>
            <person name="Sakamoto Y."/>
            <person name="Steenwyk J.L."/>
            <person name="Rokas A."/>
            <person name="Carro J."/>
            <person name="Camarero S."/>
            <person name="Ferreira P."/>
            <person name="Molpeceres G."/>
            <person name="Ruiz-Duenas F.J."/>
            <person name="Serrano A."/>
            <person name="Henrissat B."/>
            <person name="Drula E."/>
            <person name="Hughes K.W."/>
            <person name="Mata J.L."/>
            <person name="Ishikawa N.K."/>
            <person name="Vargas-Isla R."/>
            <person name="Ushijima S."/>
            <person name="Smith C.A."/>
            <person name="Ahrendt S."/>
            <person name="Andreopoulos W."/>
            <person name="He G."/>
            <person name="Labutti K."/>
            <person name="Lipzen A."/>
            <person name="Ng V."/>
            <person name="Sandor L."/>
            <person name="Barry K."/>
            <person name="Martinez A.T."/>
            <person name="Xiao Y."/>
            <person name="Gibbons J.G."/>
            <person name="Terashima K."/>
            <person name="Hibbett D.S."/>
            <person name="Grigoriev I.V."/>
        </authorList>
    </citation>
    <scope>NUCLEOTIDE SEQUENCE</scope>
    <source>
        <strain evidence="3">TFB9207</strain>
    </source>
</reference>
<organism evidence="3 4">
    <name type="scientific">Lentinula raphanica</name>
    <dbReference type="NCBI Taxonomy" id="153919"/>
    <lineage>
        <taxon>Eukaryota</taxon>
        <taxon>Fungi</taxon>
        <taxon>Dikarya</taxon>
        <taxon>Basidiomycota</taxon>
        <taxon>Agaricomycotina</taxon>
        <taxon>Agaricomycetes</taxon>
        <taxon>Agaricomycetidae</taxon>
        <taxon>Agaricales</taxon>
        <taxon>Marasmiineae</taxon>
        <taxon>Omphalotaceae</taxon>
        <taxon>Lentinula</taxon>
    </lineage>
</organism>
<feature type="compositionally biased region" description="Polar residues" evidence="1">
    <location>
        <begin position="77"/>
        <end position="92"/>
    </location>
</feature>
<evidence type="ECO:0000256" key="2">
    <source>
        <dbReference type="SAM" id="SignalP"/>
    </source>
</evidence>
<feature type="chain" id="PRO_5041210279" evidence="2">
    <location>
        <begin position="23"/>
        <end position="162"/>
    </location>
</feature>
<dbReference type="AlphaFoldDB" id="A0AA38NY84"/>
<dbReference type="Proteomes" id="UP001163846">
    <property type="component" value="Unassembled WGS sequence"/>
</dbReference>
<keyword evidence="2" id="KW-0732">Signal</keyword>
<feature type="compositionally biased region" description="Polar residues" evidence="1">
    <location>
        <begin position="146"/>
        <end position="162"/>
    </location>
</feature>
<keyword evidence="4" id="KW-1185">Reference proteome</keyword>
<accession>A0AA38NY84</accession>
<feature type="signal peptide" evidence="2">
    <location>
        <begin position="1"/>
        <end position="22"/>
    </location>
</feature>
<evidence type="ECO:0000313" key="4">
    <source>
        <dbReference type="Proteomes" id="UP001163846"/>
    </source>
</evidence>
<evidence type="ECO:0000313" key="3">
    <source>
        <dbReference type="EMBL" id="KAJ3832838.1"/>
    </source>
</evidence>
<evidence type="ECO:0000256" key="1">
    <source>
        <dbReference type="SAM" id="MobiDB-lite"/>
    </source>
</evidence>
<sequence length="162" mass="17055">MVNFKYKILAILLTANVASVLSVPVSVPLDGALSGPEGLGTRTVTTGMVEVSPVSLQCATSGSVPINTNARGVDICNSESQKNAGTSTSSAEESPLRGPSEVAQQRPKTDPTNYRAMAFGQVGNALRDYRAGTARVLPTFLEKQMRTNSANGRSNLRESQTP</sequence>
<feature type="region of interest" description="Disordered" evidence="1">
    <location>
        <begin position="77"/>
        <end position="113"/>
    </location>
</feature>
<dbReference type="EMBL" id="MU806840">
    <property type="protein sequence ID" value="KAJ3832838.1"/>
    <property type="molecule type" value="Genomic_DNA"/>
</dbReference>
<name>A0AA38NY84_9AGAR</name>
<protein>
    <submittedName>
        <fullName evidence="3">Uncharacterized protein</fullName>
    </submittedName>
</protein>
<comment type="caution">
    <text evidence="3">The sequence shown here is derived from an EMBL/GenBank/DDBJ whole genome shotgun (WGS) entry which is preliminary data.</text>
</comment>